<dbReference type="InterPro" id="IPR051781">
    <property type="entry name" value="Metallo-dep_Hydrolase"/>
</dbReference>
<feature type="domain" description="Amidohydrolase-related" evidence="1">
    <location>
        <begin position="304"/>
        <end position="399"/>
    </location>
</feature>
<sequence length="416" mass="44420">MIDGDGTPPRANMDVLVEGERIVRVFPDVDLDPHLLSTAKVVPLAGRFVIPGLIDAHVHLATPPNRRQAEAVLRRDLYGGVTAVRDMADDLRAVGDLARASLVGEIPAPDIYYAALMAGPDFFTDKRTIQVSAGGQPGRVPWMQAITATTDLPLAVAEARGTYANAIKLYGDLTPELAARITAEAHRQGLQVWAHATLYPARPSEVVAAGVDAISHACLLVREPETHSLRWTDPHPPPNFAAFREGKNPALAALFTEMKRRGTVLDATVWAYSPDADDSGTSPPLPPSTCNDVLGGAITGQAYRAGVLIDAGTDNVSPASDPWPDLFHELSELKDKADMPPAAVLQSATSIAARATGQSDQMGSIAPGKLANMVVLSRDPLLDLDNLKSVVITVKRGRVFERSAYVPLQQGDITDH</sequence>
<protein>
    <submittedName>
        <fullName evidence="2">Amidohydrolase family protein</fullName>
    </submittedName>
</protein>
<dbReference type="Gene3D" id="3.40.50.10910">
    <property type="entry name" value="Amidohydrolase"/>
    <property type="match status" value="1"/>
</dbReference>
<dbReference type="InterPro" id="IPR032466">
    <property type="entry name" value="Metal_Hydrolase"/>
</dbReference>
<accession>A0ABW9KGY4</accession>
<dbReference type="Gene3D" id="2.30.40.10">
    <property type="entry name" value="Urease, subunit C, domain 1"/>
    <property type="match status" value="1"/>
</dbReference>
<dbReference type="Proteomes" id="UP001634747">
    <property type="component" value="Unassembled WGS sequence"/>
</dbReference>
<dbReference type="Pfam" id="PF01979">
    <property type="entry name" value="Amidohydro_1"/>
    <property type="match status" value="1"/>
</dbReference>
<dbReference type="SUPFAM" id="SSF51556">
    <property type="entry name" value="Metallo-dependent hydrolases"/>
    <property type="match status" value="1"/>
</dbReference>
<organism evidence="2 3">
    <name type="scientific">Terriglobus aquaticus</name>
    <dbReference type="NCBI Taxonomy" id="940139"/>
    <lineage>
        <taxon>Bacteria</taxon>
        <taxon>Pseudomonadati</taxon>
        <taxon>Acidobacteriota</taxon>
        <taxon>Terriglobia</taxon>
        <taxon>Terriglobales</taxon>
        <taxon>Acidobacteriaceae</taxon>
        <taxon>Terriglobus</taxon>
    </lineage>
</organism>
<evidence type="ECO:0000259" key="1">
    <source>
        <dbReference type="Pfam" id="PF01979"/>
    </source>
</evidence>
<dbReference type="EMBL" id="JBJYXY010000001">
    <property type="protein sequence ID" value="MFN2974231.1"/>
    <property type="molecule type" value="Genomic_DNA"/>
</dbReference>
<dbReference type="InterPro" id="IPR006680">
    <property type="entry name" value="Amidohydro-rel"/>
</dbReference>
<dbReference type="PANTHER" id="PTHR43135:SF3">
    <property type="entry name" value="ALPHA-D-RIBOSE 1-METHYLPHOSPHONATE 5-TRIPHOSPHATE DIPHOSPHATASE"/>
    <property type="match status" value="1"/>
</dbReference>
<dbReference type="SUPFAM" id="SSF51338">
    <property type="entry name" value="Composite domain of metallo-dependent hydrolases"/>
    <property type="match status" value="1"/>
</dbReference>
<dbReference type="InterPro" id="IPR011059">
    <property type="entry name" value="Metal-dep_hydrolase_composite"/>
</dbReference>
<dbReference type="PANTHER" id="PTHR43135">
    <property type="entry name" value="ALPHA-D-RIBOSE 1-METHYLPHOSPHONATE 5-TRIPHOSPHATE DIPHOSPHATASE"/>
    <property type="match status" value="1"/>
</dbReference>
<name>A0ABW9KGY4_9BACT</name>
<dbReference type="Gene3D" id="3.30.110.90">
    <property type="entry name" value="Amidohydrolase"/>
    <property type="match status" value="1"/>
</dbReference>
<dbReference type="RefSeq" id="WP_263414199.1">
    <property type="nucleotide sequence ID" value="NZ_BAABBH010000001.1"/>
</dbReference>
<evidence type="ECO:0000313" key="2">
    <source>
        <dbReference type="EMBL" id="MFN2974231.1"/>
    </source>
</evidence>
<reference evidence="2 3" key="1">
    <citation type="submission" date="2024-12" db="EMBL/GenBank/DDBJ databases">
        <authorList>
            <person name="Lee Y."/>
        </authorList>
    </citation>
    <scope>NUCLEOTIDE SEQUENCE [LARGE SCALE GENOMIC DNA]</scope>
    <source>
        <strain evidence="2 3">03SUJ4</strain>
    </source>
</reference>
<proteinExistence type="predicted"/>
<evidence type="ECO:0000313" key="3">
    <source>
        <dbReference type="Proteomes" id="UP001634747"/>
    </source>
</evidence>
<dbReference type="Gene3D" id="1.20.58.520">
    <property type="entry name" value="Amidohydrolase"/>
    <property type="match status" value="1"/>
</dbReference>
<keyword evidence="3" id="KW-1185">Reference proteome</keyword>
<gene>
    <name evidence="2" type="ORF">ACK2TP_00505</name>
</gene>
<comment type="caution">
    <text evidence="2">The sequence shown here is derived from an EMBL/GenBank/DDBJ whole genome shotgun (WGS) entry which is preliminary data.</text>
</comment>